<accession>A0A4Z2IMH0</accession>
<evidence type="ECO:0000256" key="1">
    <source>
        <dbReference type="SAM" id="MobiDB-lite"/>
    </source>
</evidence>
<sequence length="214" mass="23905">MWATLIRGEDKKTGRGGNITARRFITCVPLIRFSPRADQSQPAGGPRGLRRYCSRPALAVDFSQELALLPRHRLGRTCDAPAWTKSRSEALPLFRRTPPTAGELEEDRRSGIGPMEKKNTFFSPPVYVTSLSSYLDGQREHRSSSSLCKTFCNPQIQHEGVGDVGWIGGGVGQGWRKKLREMDRRETSGWIGEGKKSCGIHRRAQHNDEGVTTR</sequence>
<keyword evidence="3" id="KW-1185">Reference proteome</keyword>
<dbReference type="EMBL" id="SRLO01000068">
    <property type="protein sequence ID" value="TNN79096.1"/>
    <property type="molecule type" value="Genomic_DNA"/>
</dbReference>
<proteinExistence type="predicted"/>
<comment type="caution">
    <text evidence="2">The sequence shown here is derived from an EMBL/GenBank/DDBJ whole genome shotgun (WGS) entry which is preliminary data.</text>
</comment>
<organism evidence="2 3">
    <name type="scientific">Liparis tanakae</name>
    <name type="common">Tanaka's snailfish</name>
    <dbReference type="NCBI Taxonomy" id="230148"/>
    <lineage>
        <taxon>Eukaryota</taxon>
        <taxon>Metazoa</taxon>
        <taxon>Chordata</taxon>
        <taxon>Craniata</taxon>
        <taxon>Vertebrata</taxon>
        <taxon>Euteleostomi</taxon>
        <taxon>Actinopterygii</taxon>
        <taxon>Neopterygii</taxon>
        <taxon>Teleostei</taxon>
        <taxon>Neoteleostei</taxon>
        <taxon>Acanthomorphata</taxon>
        <taxon>Eupercaria</taxon>
        <taxon>Perciformes</taxon>
        <taxon>Cottioidei</taxon>
        <taxon>Cottales</taxon>
        <taxon>Liparidae</taxon>
        <taxon>Liparis</taxon>
    </lineage>
</organism>
<protein>
    <submittedName>
        <fullName evidence="2">Uncharacterized protein</fullName>
    </submittedName>
</protein>
<dbReference type="AlphaFoldDB" id="A0A4Z2IMH0"/>
<feature type="region of interest" description="Disordered" evidence="1">
    <location>
        <begin position="185"/>
        <end position="214"/>
    </location>
</feature>
<evidence type="ECO:0000313" key="3">
    <source>
        <dbReference type="Proteomes" id="UP000314294"/>
    </source>
</evidence>
<evidence type="ECO:0000313" key="2">
    <source>
        <dbReference type="EMBL" id="TNN79096.1"/>
    </source>
</evidence>
<reference evidence="2 3" key="1">
    <citation type="submission" date="2019-03" db="EMBL/GenBank/DDBJ databases">
        <title>First draft genome of Liparis tanakae, snailfish: a comprehensive survey of snailfish specific genes.</title>
        <authorList>
            <person name="Kim W."/>
            <person name="Song I."/>
            <person name="Jeong J.-H."/>
            <person name="Kim D."/>
            <person name="Kim S."/>
            <person name="Ryu S."/>
            <person name="Song J.Y."/>
            <person name="Lee S.K."/>
        </authorList>
    </citation>
    <scope>NUCLEOTIDE SEQUENCE [LARGE SCALE GENOMIC DNA]</scope>
    <source>
        <tissue evidence="2">Muscle</tissue>
    </source>
</reference>
<dbReference type="Proteomes" id="UP000314294">
    <property type="component" value="Unassembled WGS sequence"/>
</dbReference>
<name>A0A4Z2IMH0_9TELE</name>
<gene>
    <name evidence="2" type="ORF">EYF80_010775</name>
</gene>
<feature type="compositionally biased region" description="Basic and acidic residues" evidence="1">
    <location>
        <begin position="205"/>
        <end position="214"/>
    </location>
</feature>